<feature type="transmembrane region" description="Helical" evidence="1">
    <location>
        <begin position="6"/>
        <end position="25"/>
    </location>
</feature>
<evidence type="ECO:0000313" key="3">
    <source>
        <dbReference type="Proteomes" id="UP000605848"/>
    </source>
</evidence>
<dbReference type="EMBL" id="JAEQMY010000003">
    <property type="protein sequence ID" value="MBL0402975.1"/>
    <property type="molecule type" value="Genomic_DNA"/>
</dbReference>
<dbReference type="Proteomes" id="UP000605848">
    <property type="component" value="Unassembled WGS sequence"/>
</dbReference>
<reference evidence="2" key="1">
    <citation type="submission" date="2021-01" db="EMBL/GenBank/DDBJ databases">
        <title>Microvirga sp.</title>
        <authorList>
            <person name="Kim M.K."/>
        </authorList>
    </citation>
    <scope>NUCLEOTIDE SEQUENCE</scope>
    <source>
        <strain evidence="2">5420S-16</strain>
    </source>
</reference>
<dbReference type="AlphaFoldDB" id="A0A937D0F7"/>
<comment type="caution">
    <text evidence="2">The sequence shown here is derived from an EMBL/GenBank/DDBJ whole genome shotgun (WGS) entry which is preliminary data.</text>
</comment>
<evidence type="ECO:0000313" key="2">
    <source>
        <dbReference type="EMBL" id="MBL0402975.1"/>
    </source>
</evidence>
<sequence length="89" mass="9991">MDLAVSLLMIAVSFFGMLWLLLFWFGDARARTIIPYTDAAVLADGGDAEIEPSRPFIPMPDHLQTNHEMVAWMTQDLPKLMAAMPNPRT</sequence>
<proteinExistence type="predicted"/>
<keyword evidence="1" id="KW-1133">Transmembrane helix</keyword>
<keyword evidence="3" id="KW-1185">Reference proteome</keyword>
<dbReference type="RefSeq" id="WP_202055819.1">
    <property type="nucleotide sequence ID" value="NZ_JAEQMY010000003.1"/>
</dbReference>
<gene>
    <name evidence="2" type="ORF">JKG68_03235</name>
</gene>
<name>A0A937D0F7_9HYPH</name>
<keyword evidence="1" id="KW-0472">Membrane</keyword>
<evidence type="ECO:0000256" key="1">
    <source>
        <dbReference type="SAM" id="Phobius"/>
    </source>
</evidence>
<keyword evidence="1" id="KW-0812">Transmembrane</keyword>
<organism evidence="2 3">
    <name type="scientific">Microvirga aerilata</name>
    <dbReference type="NCBI Taxonomy" id="670292"/>
    <lineage>
        <taxon>Bacteria</taxon>
        <taxon>Pseudomonadati</taxon>
        <taxon>Pseudomonadota</taxon>
        <taxon>Alphaproteobacteria</taxon>
        <taxon>Hyphomicrobiales</taxon>
        <taxon>Methylobacteriaceae</taxon>
        <taxon>Microvirga</taxon>
    </lineage>
</organism>
<protein>
    <submittedName>
        <fullName evidence="2">Uncharacterized protein</fullName>
    </submittedName>
</protein>
<accession>A0A937D0F7</accession>